<dbReference type="Gene3D" id="3.30.470.30">
    <property type="entry name" value="DNA ligase/mRNA capping enzyme"/>
    <property type="match status" value="1"/>
</dbReference>
<evidence type="ECO:0000259" key="1">
    <source>
        <dbReference type="Pfam" id="PF09414"/>
    </source>
</evidence>
<dbReference type="Proteomes" id="UP000575898">
    <property type="component" value="Unassembled WGS sequence"/>
</dbReference>
<comment type="caution">
    <text evidence="2">The sequence shown here is derived from an EMBL/GenBank/DDBJ whole genome shotgun (WGS) entry which is preliminary data.</text>
</comment>
<evidence type="ECO:0000313" key="2">
    <source>
        <dbReference type="EMBL" id="MBB5019950.1"/>
    </source>
</evidence>
<evidence type="ECO:0000313" key="3">
    <source>
        <dbReference type="Proteomes" id="UP000575898"/>
    </source>
</evidence>
<dbReference type="SUPFAM" id="SSF56091">
    <property type="entry name" value="DNA ligase/mRNA capping enzyme, catalytic domain"/>
    <property type="match status" value="1"/>
</dbReference>
<dbReference type="AlphaFoldDB" id="A0A840MNE4"/>
<reference evidence="2 3" key="1">
    <citation type="submission" date="2020-08" db="EMBL/GenBank/DDBJ databases">
        <title>Genomic Encyclopedia of Type Strains, Phase IV (KMG-IV): sequencing the most valuable type-strain genomes for metagenomic binning, comparative biology and taxonomic classification.</title>
        <authorList>
            <person name="Goeker M."/>
        </authorList>
    </citation>
    <scope>NUCLEOTIDE SEQUENCE [LARGE SCALE GENOMIC DNA]</scope>
    <source>
        <strain evidence="2 3">DSM 27165</strain>
    </source>
</reference>
<sequence>MNARKLVTIRRIEAIRPIPGADTIECATVGGWQVVVKKGEFRPGESGVYFEIDAFLPVADDRFAFLAKHQMTWRDKQGVRLHTMNLCGHIFQGLILPIGRFPEIVSRIAGKSVEVVREMDFSTLLGVEKWEAAAPASFSGEVVGPFPSWMRKTELERVQNLLPALHTQADELFEVSVKLNGTNMTVFHRNGELGVCGRDWQLAESQACAPWQVAKALRLTDALTTLGRNIALQGEIVGEGIQGNPEHLCGQRFYVFDVFDIDRGTYLGREQRGMVLDALRQSGAQIEMVPVIGIMDLRRFRGCVESVLDFAEGPSMNPRVAREGVVFKRLDGRFSFKAVANSYLLKHQER</sequence>
<keyword evidence="3" id="KW-1185">Reference proteome</keyword>
<keyword evidence="2" id="KW-0436">Ligase</keyword>
<dbReference type="EMBL" id="JACHHY010000022">
    <property type="protein sequence ID" value="MBB5019950.1"/>
    <property type="molecule type" value="Genomic_DNA"/>
</dbReference>
<dbReference type="GO" id="GO:0016874">
    <property type="term" value="F:ligase activity"/>
    <property type="evidence" value="ECO:0007669"/>
    <property type="project" value="UniProtKB-KW"/>
</dbReference>
<feature type="domain" description="RNA ligase" evidence="1">
    <location>
        <begin position="173"/>
        <end position="339"/>
    </location>
</feature>
<accession>A0A840MNE4</accession>
<dbReference type="InterPro" id="IPR021122">
    <property type="entry name" value="RNA_ligase_dom_REL/Rnl2"/>
</dbReference>
<protein>
    <submittedName>
        <fullName evidence="2">RNA ligase (TIGR02306 family)</fullName>
    </submittedName>
</protein>
<name>A0A840MNE4_9PROT</name>
<dbReference type="RefSeq" id="WP_184041368.1">
    <property type="nucleotide sequence ID" value="NZ_JACHHY010000022.1"/>
</dbReference>
<dbReference type="Pfam" id="PF09414">
    <property type="entry name" value="RNA_ligase"/>
    <property type="match status" value="1"/>
</dbReference>
<dbReference type="InterPro" id="IPR012646">
    <property type="entry name" value="RNA_ligase_DRB0094"/>
</dbReference>
<dbReference type="Pfam" id="PF21189">
    <property type="entry name" value="PHA02142"/>
    <property type="match status" value="1"/>
</dbReference>
<gene>
    <name evidence="2" type="ORF">HNQ59_003258</name>
</gene>
<organism evidence="2 3">
    <name type="scientific">Chitinivorax tropicus</name>
    <dbReference type="NCBI Taxonomy" id="714531"/>
    <lineage>
        <taxon>Bacteria</taxon>
        <taxon>Pseudomonadati</taxon>
        <taxon>Pseudomonadota</taxon>
        <taxon>Betaproteobacteria</taxon>
        <taxon>Chitinivorax</taxon>
    </lineage>
</organism>
<proteinExistence type="predicted"/>
<dbReference type="NCBIfam" id="TIGR02306">
    <property type="entry name" value="RNA_lig_DRB0094"/>
    <property type="match status" value="1"/>
</dbReference>